<dbReference type="EMBL" id="CP011112">
    <property type="protein sequence ID" value="AKU16585.1"/>
    <property type="molecule type" value="Genomic_DNA"/>
</dbReference>
<dbReference type="Proteomes" id="UP000066480">
    <property type="component" value="Chromosome"/>
</dbReference>
<dbReference type="RefSeq" id="WP_052592049.1">
    <property type="nucleotide sequence ID" value="NZ_CP011112.1"/>
</dbReference>
<name>A0A0K1JJ14_9MICO</name>
<sequence length="173" mass="19189">MKLLPGRRTTLPDPVERGLDLGRGDRPIAWAIDDNTDVHVIATTLHIASVAADGTQRVKRPWHLVDAGQWNADTWTLSVTWIDKARAAQWSFREQDTRLPEAFRERVQATVVVSEPLGLTGARRSGRVVLRRDLSTQDLLVQPVLGRGTPADDPEVQAEVARISAYLKEQAGL</sequence>
<dbReference type="OrthoDB" id="5144898at2"/>
<keyword evidence="2" id="KW-1185">Reference proteome</keyword>
<accession>A0A0K1JJ14</accession>
<reference evidence="1 2" key="1">
    <citation type="submission" date="2015-03" db="EMBL/GenBank/DDBJ databases">
        <title>Luteipulveratus halotolerans sp. nov., a novel actinobacterium (Dermacoccaceae) from Sarawak, Malaysia.</title>
        <authorList>
            <person name="Juboi H."/>
            <person name="Basik A."/>
            <person name="Shamsul S.S."/>
            <person name="Arnold P."/>
            <person name="Schmitt E.K."/>
            <person name="Sanglier J.-J."/>
            <person name="Yeo T."/>
        </authorList>
    </citation>
    <scope>NUCLEOTIDE SEQUENCE [LARGE SCALE GENOMIC DNA]</scope>
    <source>
        <strain evidence="1 2">MN07-A0370</strain>
    </source>
</reference>
<dbReference type="AlphaFoldDB" id="A0A0K1JJ14"/>
<proteinExistence type="predicted"/>
<dbReference type="STRING" id="571913.VV02_13150"/>
<evidence type="ECO:0000313" key="2">
    <source>
        <dbReference type="Proteomes" id="UP000066480"/>
    </source>
</evidence>
<protein>
    <submittedName>
        <fullName evidence="1">Uncharacterized protein</fullName>
    </submittedName>
</protein>
<evidence type="ECO:0000313" key="1">
    <source>
        <dbReference type="EMBL" id="AKU16585.1"/>
    </source>
</evidence>
<gene>
    <name evidence="1" type="ORF">VV02_13150</name>
</gene>
<organism evidence="1 2">
    <name type="scientific">Luteipulveratus mongoliensis</name>
    <dbReference type="NCBI Taxonomy" id="571913"/>
    <lineage>
        <taxon>Bacteria</taxon>
        <taxon>Bacillati</taxon>
        <taxon>Actinomycetota</taxon>
        <taxon>Actinomycetes</taxon>
        <taxon>Micrococcales</taxon>
        <taxon>Dermacoccaceae</taxon>
        <taxon>Luteipulveratus</taxon>
    </lineage>
</organism>
<dbReference type="KEGG" id="lmoi:VV02_13150"/>